<protein>
    <submittedName>
        <fullName evidence="1">Uncharacterized protein</fullName>
    </submittedName>
</protein>
<keyword evidence="2" id="KW-1185">Reference proteome</keyword>
<dbReference type="AlphaFoldDB" id="A0A8R7Q5W0"/>
<sequence>MSKEFGGLGIGDLRAHNRALICKLGTMLLQGSDLTCYNWFKDAYASIFNPGRHRLDTTMWQNLKSIIRVVMNATRCRLGSG</sequence>
<reference evidence="2" key="1">
    <citation type="journal article" date="2013" name="Nature">
        <title>Draft genome of the wheat A-genome progenitor Triticum urartu.</title>
        <authorList>
            <person name="Ling H.Q."/>
            <person name="Zhao S."/>
            <person name="Liu D."/>
            <person name="Wang J."/>
            <person name="Sun H."/>
            <person name="Zhang C."/>
            <person name="Fan H."/>
            <person name="Li D."/>
            <person name="Dong L."/>
            <person name="Tao Y."/>
            <person name="Gao C."/>
            <person name="Wu H."/>
            <person name="Li Y."/>
            <person name="Cui Y."/>
            <person name="Guo X."/>
            <person name="Zheng S."/>
            <person name="Wang B."/>
            <person name="Yu K."/>
            <person name="Liang Q."/>
            <person name="Yang W."/>
            <person name="Lou X."/>
            <person name="Chen J."/>
            <person name="Feng M."/>
            <person name="Jian J."/>
            <person name="Zhang X."/>
            <person name="Luo G."/>
            <person name="Jiang Y."/>
            <person name="Liu J."/>
            <person name="Wang Z."/>
            <person name="Sha Y."/>
            <person name="Zhang B."/>
            <person name="Wu H."/>
            <person name="Tang D."/>
            <person name="Shen Q."/>
            <person name="Xue P."/>
            <person name="Zou S."/>
            <person name="Wang X."/>
            <person name="Liu X."/>
            <person name="Wang F."/>
            <person name="Yang Y."/>
            <person name="An X."/>
            <person name="Dong Z."/>
            <person name="Zhang K."/>
            <person name="Zhang X."/>
            <person name="Luo M.C."/>
            <person name="Dvorak J."/>
            <person name="Tong Y."/>
            <person name="Wang J."/>
            <person name="Yang H."/>
            <person name="Li Z."/>
            <person name="Wang D."/>
            <person name="Zhang A."/>
            <person name="Wang J."/>
        </authorList>
    </citation>
    <scope>NUCLEOTIDE SEQUENCE</scope>
    <source>
        <strain evidence="2">cv. G1812</strain>
    </source>
</reference>
<proteinExistence type="predicted"/>
<organism evidence="1 2">
    <name type="scientific">Triticum urartu</name>
    <name type="common">Red wild einkorn</name>
    <name type="synonym">Crithodium urartu</name>
    <dbReference type="NCBI Taxonomy" id="4572"/>
    <lineage>
        <taxon>Eukaryota</taxon>
        <taxon>Viridiplantae</taxon>
        <taxon>Streptophyta</taxon>
        <taxon>Embryophyta</taxon>
        <taxon>Tracheophyta</taxon>
        <taxon>Spermatophyta</taxon>
        <taxon>Magnoliopsida</taxon>
        <taxon>Liliopsida</taxon>
        <taxon>Poales</taxon>
        <taxon>Poaceae</taxon>
        <taxon>BOP clade</taxon>
        <taxon>Pooideae</taxon>
        <taxon>Triticodae</taxon>
        <taxon>Triticeae</taxon>
        <taxon>Triticinae</taxon>
        <taxon>Triticum</taxon>
    </lineage>
</organism>
<dbReference type="EnsemblPlants" id="TuG1812G0400001931.01.T01">
    <property type="protein sequence ID" value="TuG1812G0400001931.01.T01.cds381928"/>
    <property type="gene ID" value="TuG1812G0400001931.01"/>
</dbReference>
<dbReference type="Gramene" id="TuG1812G0400001931.01.T01">
    <property type="protein sequence ID" value="TuG1812G0400001931.01.T01.cds381928"/>
    <property type="gene ID" value="TuG1812G0400001931.01"/>
</dbReference>
<evidence type="ECO:0000313" key="1">
    <source>
        <dbReference type="EnsemblPlants" id="TuG1812G0400001931.01.T01.cds381928"/>
    </source>
</evidence>
<evidence type="ECO:0000313" key="2">
    <source>
        <dbReference type="Proteomes" id="UP000015106"/>
    </source>
</evidence>
<reference evidence="1" key="3">
    <citation type="submission" date="2022-06" db="UniProtKB">
        <authorList>
            <consortium name="EnsemblPlants"/>
        </authorList>
    </citation>
    <scope>IDENTIFICATION</scope>
</reference>
<dbReference type="Proteomes" id="UP000015106">
    <property type="component" value="Chromosome 4"/>
</dbReference>
<reference evidence="1" key="2">
    <citation type="submission" date="2018-03" db="EMBL/GenBank/DDBJ databases">
        <title>The Triticum urartu genome reveals the dynamic nature of wheat genome evolution.</title>
        <authorList>
            <person name="Ling H."/>
            <person name="Ma B."/>
            <person name="Shi X."/>
            <person name="Liu H."/>
            <person name="Dong L."/>
            <person name="Sun H."/>
            <person name="Cao Y."/>
            <person name="Gao Q."/>
            <person name="Zheng S."/>
            <person name="Li Y."/>
            <person name="Yu Y."/>
            <person name="Du H."/>
            <person name="Qi M."/>
            <person name="Li Y."/>
            <person name="Yu H."/>
            <person name="Cui Y."/>
            <person name="Wang N."/>
            <person name="Chen C."/>
            <person name="Wu H."/>
            <person name="Zhao Y."/>
            <person name="Zhang J."/>
            <person name="Li Y."/>
            <person name="Zhou W."/>
            <person name="Zhang B."/>
            <person name="Hu W."/>
            <person name="Eijk M."/>
            <person name="Tang J."/>
            <person name="Witsenboer H."/>
            <person name="Zhao S."/>
            <person name="Li Z."/>
            <person name="Zhang A."/>
            <person name="Wang D."/>
            <person name="Liang C."/>
        </authorList>
    </citation>
    <scope>NUCLEOTIDE SEQUENCE [LARGE SCALE GENOMIC DNA]</scope>
    <source>
        <strain evidence="1">cv. G1812</strain>
    </source>
</reference>
<accession>A0A8R7Q5W0</accession>
<name>A0A8R7Q5W0_TRIUA</name>